<dbReference type="SUPFAM" id="SSF52540">
    <property type="entry name" value="P-loop containing nucleoside triphosphate hydrolases"/>
    <property type="match status" value="1"/>
</dbReference>
<dbReference type="EMBL" id="JACIIU010000003">
    <property type="protein sequence ID" value="MBB6260409.1"/>
    <property type="molecule type" value="Genomic_DNA"/>
</dbReference>
<feature type="binding site" evidence="13">
    <location>
        <begin position="54"/>
        <end position="61"/>
    </location>
    <ligand>
        <name>ATP</name>
        <dbReference type="ChEBI" id="CHEBI:30616"/>
    </ligand>
</feature>
<dbReference type="AlphaFoldDB" id="A0A841LXN9"/>
<evidence type="ECO:0000256" key="9">
    <source>
        <dbReference type="ARBA" id="ARBA00022777"/>
    </source>
</evidence>
<evidence type="ECO:0000256" key="4">
    <source>
        <dbReference type="ARBA" id="ARBA00016436"/>
    </source>
</evidence>
<keyword evidence="9 13" id="KW-0418">Kinase</keyword>
<dbReference type="GO" id="GO:0009029">
    <property type="term" value="F:lipid-A 4'-kinase activity"/>
    <property type="evidence" value="ECO:0007669"/>
    <property type="project" value="UniProtKB-UniRule"/>
</dbReference>
<dbReference type="EC" id="2.7.1.130" evidence="3 13"/>
<evidence type="ECO:0000313" key="15">
    <source>
        <dbReference type="Proteomes" id="UP000555393"/>
    </source>
</evidence>
<keyword evidence="10 13" id="KW-0067">ATP-binding</keyword>
<comment type="caution">
    <text evidence="14">The sequence shown here is derived from an EMBL/GenBank/DDBJ whole genome shotgun (WGS) entry which is preliminary data.</text>
</comment>
<evidence type="ECO:0000256" key="3">
    <source>
        <dbReference type="ARBA" id="ARBA00012071"/>
    </source>
</evidence>
<keyword evidence="11 13" id="KW-0443">Lipid metabolism</keyword>
<evidence type="ECO:0000256" key="11">
    <source>
        <dbReference type="ARBA" id="ARBA00023098"/>
    </source>
</evidence>
<dbReference type="UniPathway" id="UPA00359">
    <property type="reaction ID" value="UER00482"/>
</dbReference>
<keyword evidence="7 13" id="KW-0808">Transferase</keyword>
<dbReference type="InterPro" id="IPR003758">
    <property type="entry name" value="LpxK"/>
</dbReference>
<evidence type="ECO:0000256" key="10">
    <source>
        <dbReference type="ARBA" id="ARBA00022840"/>
    </source>
</evidence>
<proteinExistence type="inferred from homology"/>
<dbReference type="InterPro" id="IPR027417">
    <property type="entry name" value="P-loop_NTPase"/>
</dbReference>
<name>A0A841LXN9_9HYPH</name>
<keyword evidence="5 13" id="KW-0444">Lipid biosynthesis</keyword>
<keyword evidence="6 13" id="KW-0441">Lipid A biosynthesis</keyword>
<keyword evidence="15" id="KW-1185">Reference proteome</keyword>
<keyword evidence="8 13" id="KW-0547">Nucleotide-binding</keyword>
<evidence type="ECO:0000256" key="6">
    <source>
        <dbReference type="ARBA" id="ARBA00022556"/>
    </source>
</evidence>
<sequence length="339" mass="36543">MAGQAPDFWWQAPSWRSGLLSPLACIYGMVAARNLTKRTGARIDVPVLCIGNYTVGGAGKTPTAIYFAELARDEGFIPGIVSRGFGGNYNGVHLVDPETDSAKLVGDEPLLLARHASVAVCSDRSHAAEFLKIRGCDFIIMDDGFQSARLYADYALLVVDASRGIGNGKIIPAGPLRAPLDVQMAKTDGILRIGTQSAADDLVAQAQAAGKPTFDAVLQASSKSDLAEGQWLAFAGIGNPEKFFFSLRTSGASIGVTREFADHHPFTAQDIAQLRDEAALKKLRLITTAKDYVRLASQPEMDRSFIESLSVLDVELSFTDKNAAKTIFETVLQRFEARQ</sequence>
<evidence type="ECO:0000313" key="14">
    <source>
        <dbReference type="EMBL" id="MBB6260409.1"/>
    </source>
</evidence>
<comment type="catalytic activity">
    <reaction evidence="13">
        <text>a lipid A disaccharide + ATP = a lipid IVA + ADP + H(+)</text>
        <dbReference type="Rhea" id="RHEA:67840"/>
        <dbReference type="ChEBI" id="CHEBI:15378"/>
        <dbReference type="ChEBI" id="CHEBI:30616"/>
        <dbReference type="ChEBI" id="CHEBI:176343"/>
        <dbReference type="ChEBI" id="CHEBI:176425"/>
        <dbReference type="ChEBI" id="CHEBI:456216"/>
        <dbReference type="EC" id="2.7.1.130"/>
    </reaction>
</comment>
<evidence type="ECO:0000256" key="7">
    <source>
        <dbReference type="ARBA" id="ARBA00022679"/>
    </source>
</evidence>
<dbReference type="PANTHER" id="PTHR42724:SF1">
    <property type="entry name" value="TETRAACYLDISACCHARIDE 4'-KINASE, MITOCHONDRIAL-RELATED"/>
    <property type="match status" value="1"/>
</dbReference>
<accession>A0A841LXN9</accession>
<dbReference type="NCBIfam" id="TIGR00682">
    <property type="entry name" value="lpxK"/>
    <property type="match status" value="1"/>
</dbReference>
<dbReference type="Proteomes" id="UP000555393">
    <property type="component" value="Unassembled WGS sequence"/>
</dbReference>
<dbReference type="HAMAP" id="MF_00409">
    <property type="entry name" value="LpxK"/>
    <property type="match status" value="1"/>
</dbReference>
<evidence type="ECO:0000256" key="2">
    <source>
        <dbReference type="ARBA" id="ARBA00004870"/>
    </source>
</evidence>
<evidence type="ECO:0000256" key="1">
    <source>
        <dbReference type="ARBA" id="ARBA00002274"/>
    </source>
</evidence>
<reference evidence="14 15" key="1">
    <citation type="submission" date="2020-08" db="EMBL/GenBank/DDBJ databases">
        <title>Genomic Encyclopedia of Type Strains, Phase IV (KMG-IV): sequencing the most valuable type-strain genomes for metagenomic binning, comparative biology and taxonomic classification.</title>
        <authorList>
            <person name="Goeker M."/>
        </authorList>
    </citation>
    <scope>NUCLEOTIDE SEQUENCE [LARGE SCALE GENOMIC DNA]</scope>
    <source>
        <strain evidence="14 15">DSM 22336</strain>
    </source>
</reference>
<dbReference type="GO" id="GO:0005886">
    <property type="term" value="C:plasma membrane"/>
    <property type="evidence" value="ECO:0007669"/>
    <property type="project" value="TreeGrafter"/>
</dbReference>
<comment type="pathway">
    <text evidence="2 13">Glycolipid biosynthesis; lipid IV(A) biosynthesis; lipid IV(A) from (3R)-3-hydroxytetradecanoyl-[acyl-carrier-protein] and UDP-N-acetyl-alpha-D-glucosamine: step 6/6.</text>
</comment>
<evidence type="ECO:0000256" key="12">
    <source>
        <dbReference type="ARBA" id="ARBA00029757"/>
    </source>
</evidence>
<dbReference type="GO" id="GO:0009244">
    <property type="term" value="P:lipopolysaccharide core region biosynthetic process"/>
    <property type="evidence" value="ECO:0007669"/>
    <property type="project" value="TreeGrafter"/>
</dbReference>
<evidence type="ECO:0000256" key="8">
    <source>
        <dbReference type="ARBA" id="ARBA00022741"/>
    </source>
</evidence>
<dbReference type="GO" id="GO:0009245">
    <property type="term" value="P:lipid A biosynthetic process"/>
    <property type="evidence" value="ECO:0007669"/>
    <property type="project" value="UniProtKB-UniRule"/>
</dbReference>
<dbReference type="PANTHER" id="PTHR42724">
    <property type="entry name" value="TETRAACYLDISACCHARIDE 4'-KINASE"/>
    <property type="match status" value="1"/>
</dbReference>
<gene>
    <name evidence="13" type="primary">lpxK</name>
    <name evidence="14" type="ORF">FHS77_000943</name>
</gene>
<dbReference type="GO" id="GO:0005524">
    <property type="term" value="F:ATP binding"/>
    <property type="evidence" value="ECO:0007669"/>
    <property type="project" value="UniProtKB-UniRule"/>
</dbReference>
<evidence type="ECO:0000256" key="13">
    <source>
        <dbReference type="HAMAP-Rule" id="MF_00409"/>
    </source>
</evidence>
<dbReference type="RefSeq" id="WP_184220727.1">
    <property type="nucleotide sequence ID" value="NZ_JACIIU010000003.1"/>
</dbReference>
<evidence type="ECO:0000256" key="5">
    <source>
        <dbReference type="ARBA" id="ARBA00022516"/>
    </source>
</evidence>
<dbReference type="Pfam" id="PF02606">
    <property type="entry name" value="LpxK"/>
    <property type="match status" value="1"/>
</dbReference>
<comment type="similarity">
    <text evidence="13">Belongs to the LpxK family.</text>
</comment>
<organism evidence="14 15">
    <name type="scientific">Paenochrobactrum gallinarii</name>
    <dbReference type="NCBI Taxonomy" id="643673"/>
    <lineage>
        <taxon>Bacteria</taxon>
        <taxon>Pseudomonadati</taxon>
        <taxon>Pseudomonadota</taxon>
        <taxon>Alphaproteobacteria</taxon>
        <taxon>Hyphomicrobiales</taxon>
        <taxon>Brucellaceae</taxon>
        <taxon>Paenochrobactrum</taxon>
    </lineage>
</organism>
<protein>
    <recommendedName>
        <fullName evidence="4 13">Tetraacyldisaccharide 4'-kinase</fullName>
        <ecNumber evidence="3 13">2.7.1.130</ecNumber>
    </recommendedName>
    <alternativeName>
        <fullName evidence="12 13">Lipid A 4'-kinase</fullName>
    </alternativeName>
</protein>
<comment type="function">
    <text evidence="1 13">Transfers the gamma-phosphate of ATP to the 4'-position of a tetraacyldisaccharide 1-phosphate intermediate (termed DS-1-P) to form tetraacyldisaccharide 1,4'-bis-phosphate (lipid IVA).</text>
</comment>